<reference evidence="3 4" key="1">
    <citation type="submission" date="2014-09" db="EMBL/GenBank/DDBJ databases">
        <title>Vibrio maritimus JCM 19240. (C210) whole genome shotgun sequence.</title>
        <authorList>
            <person name="Sawabe T."/>
            <person name="Meirelles P."/>
            <person name="Nakanishi M."/>
            <person name="Sayaka M."/>
            <person name="Hattori M."/>
            <person name="Ohkuma M."/>
        </authorList>
    </citation>
    <scope>NUCLEOTIDE SEQUENCE [LARGE SCALE GENOMIC DNA]</scope>
    <source>
        <strain evidence="3 4">JCM 19240</strain>
    </source>
</reference>
<dbReference type="PROSITE" id="PS50164">
    <property type="entry name" value="GIY_YIG"/>
    <property type="match status" value="1"/>
</dbReference>
<comment type="caution">
    <text evidence="3">The sequence shown here is derived from an EMBL/GenBank/DDBJ whole genome shotgun (WGS) entry which is preliminary data.</text>
</comment>
<dbReference type="CDD" id="cd10448">
    <property type="entry name" value="GIY-YIG_unchar_3"/>
    <property type="match status" value="1"/>
</dbReference>
<evidence type="ECO:0000313" key="4">
    <source>
        <dbReference type="Proteomes" id="UP000029224"/>
    </source>
</evidence>
<reference evidence="3 4" key="2">
    <citation type="submission" date="2014-09" db="EMBL/GenBank/DDBJ databases">
        <authorList>
            <consortium name="NBRP consortium"/>
            <person name="Sawabe T."/>
            <person name="Meirelles P."/>
            <person name="Nakanishi M."/>
            <person name="Sayaka M."/>
            <person name="Hattori M."/>
            <person name="Ohkuma M."/>
        </authorList>
    </citation>
    <scope>NUCLEOTIDE SEQUENCE [LARGE SCALE GENOMIC DNA]</scope>
    <source>
        <strain evidence="3 4">JCM 19240</strain>
    </source>
</reference>
<sequence>MNPNKTNKPCVYITTSKGRGVVYIGVTSNLSERIWKHKHGVTEGIVKKYRVNQLVHYEWFDTMEEATSRELELRHWERAWKNQLVTSRNPYWKDLSHELW</sequence>
<protein>
    <submittedName>
        <fullName evidence="3">Endo/excinuclease amino terminal domain protein</fullName>
    </submittedName>
</protein>
<feature type="domain" description="GIY-YIG" evidence="2">
    <location>
        <begin position="7"/>
        <end position="83"/>
    </location>
</feature>
<proteinExistence type="inferred from homology"/>
<dbReference type="EMBL" id="BBMT01000020">
    <property type="protein sequence ID" value="GAL37685.1"/>
    <property type="molecule type" value="Genomic_DNA"/>
</dbReference>
<accession>A0A090TCL6</accession>
<dbReference type="AlphaFoldDB" id="A0A090TCL6"/>
<dbReference type="InterPro" id="IPR000305">
    <property type="entry name" value="GIY-YIG_endonuc"/>
</dbReference>
<evidence type="ECO:0000256" key="1">
    <source>
        <dbReference type="ARBA" id="ARBA00007435"/>
    </source>
</evidence>
<dbReference type="Pfam" id="PF01541">
    <property type="entry name" value="GIY-YIG"/>
    <property type="match status" value="1"/>
</dbReference>
<dbReference type="Proteomes" id="UP000029224">
    <property type="component" value="Unassembled WGS sequence"/>
</dbReference>
<dbReference type="PANTHER" id="PTHR34477">
    <property type="entry name" value="UPF0213 PROTEIN YHBQ"/>
    <property type="match status" value="1"/>
</dbReference>
<dbReference type="InterPro" id="IPR035901">
    <property type="entry name" value="GIY-YIG_endonuc_sf"/>
</dbReference>
<dbReference type="Gene3D" id="3.40.1440.10">
    <property type="entry name" value="GIY-YIG endonuclease"/>
    <property type="match status" value="1"/>
</dbReference>
<dbReference type="InterPro" id="IPR050190">
    <property type="entry name" value="UPF0213_domain"/>
</dbReference>
<dbReference type="SUPFAM" id="SSF82771">
    <property type="entry name" value="GIY-YIG endonuclease"/>
    <property type="match status" value="1"/>
</dbReference>
<name>A0A090TCL6_9VIBR</name>
<dbReference type="PANTHER" id="PTHR34477:SF5">
    <property type="entry name" value="BSL5627 PROTEIN"/>
    <property type="match status" value="1"/>
</dbReference>
<evidence type="ECO:0000313" key="3">
    <source>
        <dbReference type="EMBL" id="GAL37685.1"/>
    </source>
</evidence>
<keyword evidence="4" id="KW-1185">Reference proteome</keyword>
<organism evidence="3 4">
    <name type="scientific">Vibrio maritimus</name>
    <dbReference type="NCBI Taxonomy" id="990268"/>
    <lineage>
        <taxon>Bacteria</taxon>
        <taxon>Pseudomonadati</taxon>
        <taxon>Pseudomonadota</taxon>
        <taxon>Gammaproteobacteria</taxon>
        <taxon>Vibrionales</taxon>
        <taxon>Vibrionaceae</taxon>
        <taxon>Vibrio</taxon>
    </lineage>
</organism>
<evidence type="ECO:0000259" key="2">
    <source>
        <dbReference type="PROSITE" id="PS50164"/>
    </source>
</evidence>
<comment type="similarity">
    <text evidence="1">Belongs to the UPF0213 family.</text>
</comment>
<dbReference type="OrthoDB" id="9807770at2"/>
<gene>
    <name evidence="3" type="ORF">JCM19240_138</name>
</gene>